<name>A0ABY4D221_9BACT</name>
<evidence type="ECO:0000256" key="1">
    <source>
        <dbReference type="SAM" id="SignalP"/>
    </source>
</evidence>
<dbReference type="RefSeq" id="WP_243801024.1">
    <property type="nucleotide sequence ID" value="NZ_CP094669.1"/>
</dbReference>
<keyword evidence="3" id="KW-1185">Reference proteome</keyword>
<evidence type="ECO:0000313" key="2">
    <source>
        <dbReference type="EMBL" id="UOG76262.1"/>
    </source>
</evidence>
<feature type="signal peptide" evidence="1">
    <location>
        <begin position="1"/>
        <end position="35"/>
    </location>
</feature>
<organism evidence="2 3">
    <name type="scientific">Hymenobacter tibetensis</name>
    <dbReference type="NCBI Taxonomy" id="497967"/>
    <lineage>
        <taxon>Bacteria</taxon>
        <taxon>Pseudomonadati</taxon>
        <taxon>Bacteroidota</taxon>
        <taxon>Cytophagia</taxon>
        <taxon>Cytophagales</taxon>
        <taxon>Hymenobacteraceae</taxon>
        <taxon>Hymenobacter</taxon>
    </lineage>
</organism>
<keyword evidence="1" id="KW-0732">Signal</keyword>
<evidence type="ECO:0000313" key="3">
    <source>
        <dbReference type="Proteomes" id="UP000831113"/>
    </source>
</evidence>
<reference evidence="2 3" key="1">
    <citation type="submission" date="2022-03" db="EMBL/GenBank/DDBJ databases">
        <title>Hymenobactersp. isolated from the air.</title>
        <authorList>
            <person name="Won M."/>
            <person name="Kwon S.-W."/>
        </authorList>
    </citation>
    <scope>NUCLEOTIDE SEQUENCE [LARGE SCALE GENOMIC DNA]</scope>
    <source>
        <strain evidence="2 3">KACC 21982</strain>
    </source>
</reference>
<gene>
    <name evidence="2" type="ORF">MTX78_06595</name>
</gene>
<sequence>MGVSTPAFSSRLTSSLRVAGLGLGLMLLTSTASQAQTWMVSTDAFMKLGVMDKFGSLGTYTAKFVVTNNTSGKTYFLTKEIASGQNGIDVVFPSEPTEADYFKAESGEAARALPGPYTWECQVSGKKVVGGKFSFPETFNDVTTLVADKKK</sequence>
<feature type="chain" id="PRO_5045739354" description="Blue (type 1) copper domain-containing protein" evidence="1">
    <location>
        <begin position="36"/>
        <end position="151"/>
    </location>
</feature>
<evidence type="ECO:0008006" key="4">
    <source>
        <dbReference type="Google" id="ProtNLM"/>
    </source>
</evidence>
<dbReference type="EMBL" id="CP094669">
    <property type="protein sequence ID" value="UOG76262.1"/>
    <property type="molecule type" value="Genomic_DNA"/>
</dbReference>
<dbReference type="Proteomes" id="UP000831113">
    <property type="component" value="Chromosome"/>
</dbReference>
<proteinExistence type="predicted"/>
<protein>
    <recommendedName>
        <fullName evidence="4">Blue (type 1) copper domain-containing protein</fullName>
    </recommendedName>
</protein>
<accession>A0ABY4D221</accession>